<dbReference type="Proteomes" id="UP000185663">
    <property type="component" value="Chromosome I"/>
</dbReference>
<dbReference type="PANTHER" id="PTHR33392:SF6">
    <property type="entry name" value="POLYISOPRENYL-TEICHOIC ACID--PEPTIDOGLYCAN TEICHOIC ACID TRANSFERASE TAGU"/>
    <property type="match status" value="1"/>
</dbReference>
<gene>
    <name evidence="5" type="ORF">SAMN04489860_2203</name>
</gene>
<dbReference type="InterPro" id="IPR050922">
    <property type="entry name" value="LytR/CpsA/Psr_CW_biosynth"/>
</dbReference>
<dbReference type="EMBL" id="LT629776">
    <property type="protein sequence ID" value="SDS72093.1"/>
    <property type="molecule type" value="Genomic_DNA"/>
</dbReference>
<dbReference type="Gene3D" id="3.40.630.190">
    <property type="entry name" value="LCP protein"/>
    <property type="match status" value="1"/>
</dbReference>
<feature type="compositionally biased region" description="Low complexity" evidence="2">
    <location>
        <begin position="422"/>
        <end position="431"/>
    </location>
</feature>
<protein>
    <submittedName>
        <fullName evidence="5">Cell envelope-related function transcriptional attenuator common domain-containing protein</fullName>
    </submittedName>
</protein>
<dbReference type="NCBIfam" id="TIGR00350">
    <property type="entry name" value="lytR_cpsA_psr"/>
    <property type="match status" value="1"/>
</dbReference>
<evidence type="ECO:0000256" key="3">
    <source>
        <dbReference type="SAM" id="Phobius"/>
    </source>
</evidence>
<dbReference type="eggNOG" id="COG1316">
    <property type="taxonomic scope" value="Bacteria"/>
</dbReference>
<dbReference type="PANTHER" id="PTHR33392">
    <property type="entry name" value="POLYISOPRENYL-TEICHOIC ACID--PEPTIDOGLYCAN TEICHOIC ACID TRANSFERASE TAGU"/>
    <property type="match status" value="1"/>
</dbReference>
<dbReference type="Pfam" id="PF03816">
    <property type="entry name" value="LytR_cpsA_psr"/>
    <property type="match status" value="1"/>
</dbReference>
<dbReference type="AlphaFoldDB" id="A0A1H1UHY0"/>
<dbReference type="STRING" id="545619.SAMN04489860_2203"/>
<evidence type="ECO:0000259" key="4">
    <source>
        <dbReference type="Pfam" id="PF03816"/>
    </source>
</evidence>
<name>A0A1H1UHY0_9CELL</name>
<proteinExistence type="inferred from homology"/>
<keyword evidence="3" id="KW-0472">Membrane</keyword>
<accession>A0A1H1UHY0</accession>
<organism evidence="5 6">
    <name type="scientific">Paraoerskovia marina</name>
    <dbReference type="NCBI Taxonomy" id="545619"/>
    <lineage>
        <taxon>Bacteria</taxon>
        <taxon>Bacillati</taxon>
        <taxon>Actinomycetota</taxon>
        <taxon>Actinomycetes</taxon>
        <taxon>Micrococcales</taxon>
        <taxon>Cellulomonadaceae</taxon>
        <taxon>Paraoerskovia</taxon>
    </lineage>
</organism>
<evidence type="ECO:0000256" key="1">
    <source>
        <dbReference type="ARBA" id="ARBA00006068"/>
    </source>
</evidence>
<comment type="similarity">
    <text evidence="1">Belongs to the LytR/CpsA/Psr (LCP) family.</text>
</comment>
<evidence type="ECO:0000313" key="5">
    <source>
        <dbReference type="EMBL" id="SDS72093.1"/>
    </source>
</evidence>
<keyword evidence="6" id="KW-1185">Reference proteome</keyword>
<feature type="region of interest" description="Disordered" evidence="2">
    <location>
        <begin position="369"/>
        <end position="431"/>
    </location>
</feature>
<dbReference type="InterPro" id="IPR004474">
    <property type="entry name" value="LytR_CpsA_psr"/>
</dbReference>
<reference evidence="5 6" key="1">
    <citation type="submission" date="2016-10" db="EMBL/GenBank/DDBJ databases">
        <authorList>
            <person name="de Groot N.N."/>
        </authorList>
    </citation>
    <scope>NUCLEOTIDE SEQUENCE [LARGE SCALE GENOMIC DNA]</scope>
    <source>
        <strain evidence="5 6">DSM 22126</strain>
    </source>
</reference>
<feature type="domain" description="Cell envelope-related transcriptional attenuator" evidence="4">
    <location>
        <begin position="121"/>
        <end position="290"/>
    </location>
</feature>
<keyword evidence="3" id="KW-0812">Transmembrane</keyword>
<evidence type="ECO:0000313" key="6">
    <source>
        <dbReference type="Proteomes" id="UP000185663"/>
    </source>
</evidence>
<feature type="compositionally biased region" description="Acidic residues" evidence="2">
    <location>
        <begin position="410"/>
        <end position="421"/>
    </location>
</feature>
<feature type="transmembrane region" description="Helical" evidence="3">
    <location>
        <begin position="21"/>
        <end position="45"/>
    </location>
</feature>
<evidence type="ECO:0000256" key="2">
    <source>
        <dbReference type="SAM" id="MobiDB-lite"/>
    </source>
</evidence>
<sequence>MDPPARALPARHTPGTARRHAGKVVGLVLTGVLTFIMVGAGAAYVDLRSQMDVHDVDDLLGADRPTMPTGVQKQPEDPAEPLVDPYADQALNIVVMGTDLRDGDNADVAGAATELEGAGMRSDSTMLVHVAGDRSRVEVVSIPRDSLVTIPECTRSDGTTTGVHYNTMFNTAFQLGAGDTDDIAGAAACTRRTIEQLTGVLTTDHVVVQMAGVTPIVDAIGGVRMCLPEEMHGYQVDLDLPAGEQVIDGETAINFLRARKGTGFGLEMGSDLARIERQQAFVDAAVHEVSQKNLLTDSPALYKLVEAVLKSISTSPGLGSPEALAGFAASLAKVPPEQVVFTSLPVVEAPTDRNRVVWTAEADAIWERLAADEAPPTPEAEITETARESDATTEAPAGSSATPSDSSAETGEEDVAEEAVEETVAPGVCPS</sequence>
<keyword evidence="3" id="KW-1133">Transmembrane helix</keyword>